<accession>A0AAV7L2J9</accession>
<protein>
    <submittedName>
        <fullName evidence="2">Uncharacterized protein</fullName>
    </submittedName>
</protein>
<dbReference type="EMBL" id="JANPWB010000016">
    <property type="protein sequence ID" value="KAJ1084514.1"/>
    <property type="molecule type" value="Genomic_DNA"/>
</dbReference>
<dbReference type="Proteomes" id="UP001066276">
    <property type="component" value="Chromosome 12"/>
</dbReference>
<dbReference type="AlphaFoldDB" id="A0AAV7L2J9"/>
<evidence type="ECO:0000313" key="2">
    <source>
        <dbReference type="EMBL" id="KAJ1084514.1"/>
    </source>
</evidence>
<sequence>MSDSTRSKRGAGMGAVLVDRFSVDPLTPASKSTREPENEAATVRAQPPVLHSPERLNLLGGNKYPPPPGMQCGPEVMRLMRATSRFLLAINASALPVSRDGRGGSHPPANAGWAYEAGAAVAPEFKNLPPIDNVGNVDVYQLAKKQLHERYGRKINVVLERYKFYSRSPHDEESIDQFVAALRGLAVTCNFEQMYYNQVLRDQILMKTKSLKIQEKLWSCGSDLSLKSAIDVARTMEVSEKCIQAVRKNMSDSELGVAAVSAVTKDSKGVEKKIEWKRGVTEYCTDVVLPTT</sequence>
<feature type="region of interest" description="Disordered" evidence="1">
    <location>
        <begin position="1"/>
        <end position="55"/>
    </location>
</feature>
<evidence type="ECO:0000256" key="1">
    <source>
        <dbReference type="SAM" id="MobiDB-lite"/>
    </source>
</evidence>
<organism evidence="2 3">
    <name type="scientific">Pleurodeles waltl</name>
    <name type="common">Iberian ribbed newt</name>
    <dbReference type="NCBI Taxonomy" id="8319"/>
    <lineage>
        <taxon>Eukaryota</taxon>
        <taxon>Metazoa</taxon>
        <taxon>Chordata</taxon>
        <taxon>Craniata</taxon>
        <taxon>Vertebrata</taxon>
        <taxon>Euteleostomi</taxon>
        <taxon>Amphibia</taxon>
        <taxon>Batrachia</taxon>
        <taxon>Caudata</taxon>
        <taxon>Salamandroidea</taxon>
        <taxon>Salamandridae</taxon>
        <taxon>Pleurodelinae</taxon>
        <taxon>Pleurodeles</taxon>
    </lineage>
</organism>
<comment type="caution">
    <text evidence="2">The sequence shown here is derived from an EMBL/GenBank/DDBJ whole genome shotgun (WGS) entry which is preliminary data.</text>
</comment>
<name>A0AAV7L2J9_PLEWA</name>
<keyword evidence="3" id="KW-1185">Reference proteome</keyword>
<evidence type="ECO:0000313" key="3">
    <source>
        <dbReference type="Proteomes" id="UP001066276"/>
    </source>
</evidence>
<reference evidence="2" key="1">
    <citation type="journal article" date="2022" name="bioRxiv">
        <title>Sequencing and chromosome-scale assembly of the giantPleurodeles waltlgenome.</title>
        <authorList>
            <person name="Brown T."/>
            <person name="Elewa A."/>
            <person name="Iarovenko S."/>
            <person name="Subramanian E."/>
            <person name="Araus A.J."/>
            <person name="Petzold A."/>
            <person name="Susuki M."/>
            <person name="Suzuki K.-i.T."/>
            <person name="Hayashi T."/>
            <person name="Toyoda A."/>
            <person name="Oliveira C."/>
            <person name="Osipova E."/>
            <person name="Leigh N.D."/>
            <person name="Simon A."/>
            <person name="Yun M.H."/>
        </authorList>
    </citation>
    <scope>NUCLEOTIDE SEQUENCE</scope>
    <source>
        <strain evidence="2">20211129_DDA</strain>
        <tissue evidence="2">Liver</tissue>
    </source>
</reference>
<proteinExistence type="predicted"/>
<dbReference type="PANTHER" id="PTHR33198">
    <property type="entry name" value="ANK_REP_REGION DOMAIN-CONTAINING PROTEIN-RELATED"/>
    <property type="match status" value="1"/>
</dbReference>
<gene>
    <name evidence="2" type="ORF">NDU88_004661</name>
</gene>